<comment type="caution">
    <text evidence="2">The sequence shown here is derived from an EMBL/GenBank/DDBJ whole genome shotgun (WGS) entry which is preliminary data.</text>
</comment>
<feature type="transmembrane region" description="Helical" evidence="1">
    <location>
        <begin position="57"/>
        <end position="77"/>
    </location>
</feature>
<organism evidence="2 3">
    <name type="scientific">Corynebacterium lemuris</name>
    <dbReference type="NCBI Taxonomy" id="1859292"/>
    <lineage>
        <taxon>Bacteria</taxon>
        <taxon>Bacillati</taxon>
        <taxon>Actinomycetota</taxon>
        <taxon>Actinomycetes</taxon>
        <taxon>Mycobacteriales</taxon>
        <taxon>Corynebacteriaceae</taxon>
        <taxon>Corynebacterium</taxon>
    </lineage>
</organism>
<feature type="transmembrane region" description="Helical" evidence="1">
    <location>
        <begin position="112"/>
        <end position="131"/>
    </location>
</feature>
<evidence type="ECO:0000313" key="2">
    <source>
        <dbReference type="EMBL" id="MCS5479852.1"/>
    </source>
</evidence>
<reference evidence="2 3" key="1">
    <citation type="submission" date="2022-08" db="EMBL/GenBank/DDBJ databases">
        <title>YIM 101645 draft genome.</title>
        <authorList>
            <person name="Chen X."/>
        </authorList>
    </citation>
    <scope>NUCLEOTIDE SEQUENCE [LARGE SCALE GENOMIC DNA]</scope>
    <source>
        <strain evidence="2 3">YIM 101645</strain>
    </source>
</reference>
<evidence type="ECO:0000313" key="3">
    <source>
        <dbReference type="Proteomes" id="UP001205965"/>
    </source>
</evidence>
<keyword evidence="1" id="KW-1133">Transmembrane helix</keyword>
<evidence type="ECO:0000256" key="1">
    <source>
        <dbReference type="SAM" id="Phobius"/>
    </source>
</evidence>
<feature type="transmembrane region" description="Helical" evidence="1">
    <location>
        <begin position="89"/>
        <end position="106"/>
    </location>
</feature>
<proteinExistence type="predicted"/>
<keyword evidence="1" id="KW-0472">Membrane</keyword>
<dbReference type="Proteomes" id="UP001205965">
    <property type="component" value="Unassembled WGS sequence"/>
</dbReference>
<protein>
    <recommendedName>
        <fullName evidence="4">Integral membrane protein</fullName>
    </recommendedName>
</protein>
<dbReference type="RefSeq" id="WP_259427923.1">
    <property type="nucleotide sequence ID" value="NZ_JANWTC010000006.1"/>
</dbReference>
<name>A0ABT2FX74_9CORY</name>
<accession>A0ABT2FX74</accession>
<keyword evidence="1" id="KW-0812">Transmembrane</keyword>
<keyword evidence="3" id="KW-1185">Reference proteome</keyword>
<feature type="transmembrane region" description="Helical" evidence="1">
    <location>
        <begin position="20"/>
        <end position="37"/>
    </location>
</feature>
<evidence type="ECO:0008006" key="4">
    <source>
        <dbReference type="Google" id="ProtNLM"/>
    </source>
</evidence>
<gene>
    <name evidence="2" type="ORF">NYP18_09285</name>
</gene>
<dbReference type="EMBL" id="JANWTC010000006">
    <property type="protein sequence ID" value="MCS5479852.1"/>
    <property type="molecule type" value="Genomic_DNA"/>
</dbReference>
<sequence>MPIERLPARLRPPLERLRCILMTDAGVMWILGVAMIVRGVSYFDLGSVVLFHPVDRFFPIWVDAAMWIGVGSTLLVASRWHATRFGRMTLAASTGLIAMWGLLFLFSPPAQFAQRGVMYLAIAAIVIWSIWRGKRGEIRVREGAADGATS</sequence>